<dbReference type="InterPro" id="IPR049978">
    <property type="entry name" value="SCO6880-like"/>
</dbReference>
<comment type="caution">
    <text evidence="2">The sequence shown here is derived from an EMBL/GenBank/DDBJ whole genome shotgun (WGS) entry which is preliminary data.</text>
</comment>
<evidence type="ECO:0000313" key="2">
    <source>
        <dbReference type="EMBL" id="MFC3687281.1"/>
    </source>
</evidence>
<feature type="transmembrane region" description="Helical" evidence="1">
    <location>
        <begin position="13"/>
        <end position="36"/>
    </location>
</feature>
<gene>
    <name evidence="2" type="ORF">ACFOLH_02885</name>
</gene>
<keyword evidence="1" id="KW-1133">Transmembrane helix</keyword>
<proteinExistence type="predicted"/>
<keyword evidence="3" id="KW-1185">Reference proteome</keyword>
<feature type="transmembrane region" description="Helical" evidence="1">
    <location>
        <begin position="43"/>
        <end position="63"/>
    </location>
</feature>
<sequence length="529" mass="55996">MALVFDDYSRDRIGWFFGLNGWQLGTLVATSLPVFFAVRSGSWLAAAALSGAWLLVLLVTVVPVRGRPATGWLMASLSYLLGTVAGWTQFRSRAAMGRASSMDAPDLPGALHGIEVHDGPPRGASLSRVAIVQDHAARTWAVTAAVVHPGLGFVDAEERAHQAVGLGGLLDLASHTELIDEVLFTVRTVPDDGAERDLWMQRHRRADGPLLARAVNDDLREALTQASVRTESWATIVVPETRMTRAARQCGRGLDGRARVLYGLMGEVEAQLRGGMAMTEVTWLTSPQLALACRTGFAPGDRAGVVAALADRDQADSTRAAVGGADPGAAGAGDGVGDVSAPPRIAADVPWALAGPAGAEATSRHYTHDAWSSVSATIKLPDSGAVMGALAPVLTPSEPGERRSFVVAYPILRQSTADRQSATREWSADLGEELRAKAGVKMRARQRTEALRARGLDGKLARGHSMTRPYAVCTVTVPSTARVEEFGRRLDASVRRAGFAPLRLDLSQDLGFAASAVPLGVSLSRRGDA</sequence>
<reference evidence="3" key="1">
    <citation type="journal article" date="2019" name="Int. J. Syst. Evol. Microbiol.">
        <title>The Global Catalogue of Microorganisms (GCM) 10K type strain sequencing project: providing services to taxonomists for standard genome sequencing and annotation.</title>
        <authorList>
            <consortium name="The Broad Institute Genomics Platform"/>
            <consortium name="The Broad Institute Genome Sequencing Center for Infectious Disease"/>
            <person name="Wu L."/>
            <person name="Ma J."/>
        </authorList>
    </citation>
    <scope>NUCLEOTIDE SEQUENCE [LARGE SCALE GENOMIC DNA]</scope>
    <source>
        <strain evidence="3">NCAIM B.02333</strain>
    </source>
</reference>
<evidence type="ECO:0000256" key="1">
    <source>
        <dbReference type="SAM" id="Phobius"/>
    </source>
</evidence>
<dbReference type="RefSeq" id="WP_340288710.1">
    <property type="nucleotide sequence ID" value="NZ_JBBEOI010000003.1"/>
</dbReference>
<keyword evidence="1" id="KW-0472">Membrane</keyword>
<dbReference type="NCBIfam" id="NF042935">
    <property type="entry name" value="SCO6880_fam"/>
    <property type="match status" value="1"/>
</dbReference>
<keyword evidence="1" id="KW-0812">Transmembrane</keyword>
<dbReference type="Proteomes" id="UP001595685">
    <property type="component" value="Unassembled WGS sequence"/>
</dbReference>
<accession>A0ABV7WBS9</accession>
<dbReference type="EMBL" id="JBHRWW010000001">
    <property type="protein sequence ID" value="MFC3687281.1"/>
    <property type="molecule type" value="Genomic_DNA"/>
</dbReference>
<protein>
    <submittedName>
        <fullName evidence="2">SCO6880 family protein</fullName>
    </submittedName>
</protein>
<name>A0ABV7WBS9_9MICO</name>
<evidence type="ECO:0000313" key="3">
    <source>
        <dbReference type="Proteomes" id="UP001595685"/>
    </source>
</evidence>
<feature type="transmembrane region" description="Helical" evidence="1">
    <location>
        <begin position="69"/>
        <end position="88"/>
    </location>
</feature>
<organism evidence="2 3">
    <name type="scientific">Aquipuribacter hungaricus</name>
    <dbReference type="NCBI Taxonomy" id="545624"/>
    <lineage>
        <taxon>Bacteria</taxon>
        <taxon>Bacillati</taxon>
        <taxon>Actinomycetota</taxon>
        <taxon>Actinomycetes</taxon>
        <taxon>Micrococcales</taxon>
        <taxon>Intrasporangiaceae</taxon>
        <taxon>Aquipuribacter</taxon>
    </lineage>
</organism>